<sequence>MVPAGRYLLVLSTELMISRRWIWEIINGSVVRHLGLFENQIFLISSFPNLRRTTVHRHFLSPFYRRFQPLFLTFLVALDSLQLALSIDTSLEAKSNELRNPKGPARSCVVHQSNAIIGAVTTGYECSPPSCDGLTGPDDHGPMISRLIGRGIEAT</sequence>
<dbReference type="AlphaFoldDB" id="A0A2Z7D1K5"/>
<name>A0A2Z7D1K5_9LAMI</name>
<accession>A0A2Z7D1K5</accession>
<evidence type="ECO:0000313" key="2">
    <source>
        <dbReference type="Proteomes" id="UP000250235"/>
    </source>
</evidence>
<keyword evidence="2" id="KW-1185">Reference proteome</keyword>
<proteinExistence type="predicted"/>
<reference evidence="1 2" key="1">
    <citation type="journal article" date="2015" name="Proc. Natl. Acad. Sci. U.S.A.">
        <title>The resurrection genome of Boea hygrometrica: A blueprint for survival of dehydration.</title>
        <authorList>
            <person name="Xiao L."/>
            <person name="Yang G."/>
            <person name="Zhang L."/>
            <person name="Yang X."/>
            <person name="Zhao S."/>
            <person name="Ji Z."/>
            <person name="Zhou Q."/>
            <person name="Hu M."/>
            <person name="Wang Y."/>
            <person name="Chen M."/>
            <person name="Xu Y."/>
            <person name="Jin H."/>
            <person name="Xiao X."/>
            <person name="Hu G."/>
            <person name="Bao F."/>
            <person name="Hu Y."/>
            <person name="Wan P."/>
            <person name="Li L."/>
            <person name="Deng X."/>
            <person name="Kuang T."/>
            <person name="Xiang C."/>
            <person name="Zhu J.K."/>
            <person name="Oliver M.J."/>
            <person name="He Y."/>
        </authorList>
    </citation>
    <scope>NUCLEOTIDE SEQUENCE [LARGE SCALE GENOMIC DNA]</scope>
    <source>
        <strain evidence="2">cv. XS01</strain>
    </source>
</reference>
<dbReference type="EMBL" id="KQ992335">
    <property type="protein sequence ID" value="KZV50769.1"/>
    <property type="molecule type" value="Genomic_DNA"/>
</dbReference>
<dbReference type="Proteomes" id="UP000250235">
    <property type="component" value="Unassembled WGS sequence"/>
</dbReference>
<protein>
    <submittedName>
        <fullName evidence="1">Chloroplast envelope membrane protein</fullName>
    </submittedName>
</protein>
<organism evidence="1 2">
    <name type="scientific">Dorcoceras hygrometricum</name>
    <dbReference type="NCBI Taxonomy" id="472368"/>
    <lineage>
        <taxon>Eukaryota</taxon>
        <taxon>Viridiplantae</taxon>
        <taxon>Streptophyta</taxon>
        <taxon>Embryophyta</taxon>
        <taxon>Tracheophyta</taxon>
        <taxon>Spermatophyta</taxon>
        <taxon>Magnoliopsida</taxon>
        <taxon>eudicotyledons</taxon>
        <taxon>Gunneridae</taxon>
        <taxon>Pentapetalae</taxon>
        <taxon>asterids</taxon>
        <taxon>lamiids</taxon>
        <taxon>Lamiales</taxon>
        <taxon>Gesneriaceae</taxon>
        <taxon>Didymocarpoideae</taxon>
        <taxon>Trichosporeae</taxon>
        <taxon>Loxocarpinae</taxon>
        <taxon>Dorcoceras</taxon>
    </lineage>
</organism>
<evidence type="ECO:0000313" key="1">
    <source>
        <dbReference type="EMBL" id="KZV50769.1"/>
    </source>
</evidence>
<gene>
    <name evidence="1" type="ORF">F511_12013</name>
</gene>